<evidence type="ECO:0008006" key="6">
    <source>
        <dbReference type="Google" id="ProtNLM"/>
    </source>
</evidence>
<proteinExistence type="predicted"/>
<dbReference type="InterPro" id="IPR043128">
    <property type="entry name" value="Rev_trsase/Diguanyl_cyclase"/>
</dbReference>
<dbReference type="SMR" id="A0A1S3XCD7"/>
<protein>
    <recommendedName>
        <fullName evidence="6">RNA-directed DNA polymerase homolog</fullName>
    </recommendedName>
</protein>
<feature type="region of interest" description="Disordered" evidence="2">
    <location>
        <begin position="267"/>
        <end position="324"/>
    </location>
</feature>
<sequence length="790" mass="89536">MANEGDNGVLGNIRGRDESPTKKHKPKRRGTSKARDTAIAITSEGVSYEPPPQQRLEVVEGNFASLKSTALEKLGDVKEDVDQMTEEHKKGLTNLELKLTEAVSMLHREVEILKQQLEAVRLAGSTSPVTIRETKIDAPKPKEFRGERSTQDVENFIWKMEDYYEHLNIVDEAAKIRAVTMYLTDTAMLWWRRKETEIEKGTCSIQTWEQFKFELKRQFYPQNVVNEAHRKLRELKQTTSIRVYRRQVKDVDEAIAVAESLTDFRTEATKPRDTKSKPVRSGGDRTYRDKGKQIAGPNRDSKGEGNHNSHWRDRYNEKKKANGPHNSCYLCKDPGHHYRDCPSLVKLSALIAAERRQEGATQTDMQAGEAAAQGRQNVAHIGHMMLGALLTKEPALKQVARDKPDLAQMGQTLLGAMMGKEPRLKQKGSLFVDAKLNGQPVRIMVNTGATHNFVTEAKARSLGLTFSPNSSLLKTVNANLTNINGVAHNVQLNLGAWQGSVSFFVAPMDVFDIDWLVKGFKRGEATFLAAITKIDEVKVDETLPPYMQRVLDENRDVMPEELPKCLPPRREVDHQIELIPGAKPPAMGPYRMAHPELEELRKQLKEFLEAGHVRPSKAPFGAPVLFQKKQDGSLRLCIDYRALNKVMVKNKYPIPLIADLFDCLGQAKVFTKIDLRKGYYQVRIAEGDEPKMTCVTRYGAFEWLVMPFGLTNAPATFCTLMNKLFHPFLDQFVVIYLDDIVIYSSSMEEHLDHLRKVFQILRENNLFVKREKCSFAQPQVKFLGHTISQG</sequence>
<dbReference type="SUPFAM" id="SSF57756">
    <property type="entry name" value="Retrovirus zinc finger-like domains"/>
    <property type="match status" value="1"/>
</dbReference>
<dbReference type="OMA" id="FANTMCI"/>
<dbReference type="InterPro" id="IPR021109">
    <property type="entry name" value="Peptidase_aspartic_dom_sf"/>
</dbReference>
<accession>A0A1S3XCD7</accession>
<feature type="region of interest" description="Disordered" evidence="2">
    <location>
        <begin position="1"/>
        <end position="50"/>
    </location>
</feature>
<dbReference type="Gene3D" id="2.40.70.10">
    <property type="entry name" value="Acid Proteases"/>
    <property type="match status" value="1"/>
</dbReference>
<dbReference type="CDD" id="cd01647">
    <property type="entry name" value="RT_LTR"/>
    <property type="match status" value="1"/>
</dbReference>
<dbReference type="STRING" id="4097.A0A1S3XCD7"/>
<keyword evidence="1" id="KW-0863">Zinc-finger</keyword>
<evidence type="ECO:0000259" key="3">
    <source>
        <dbReference type="PROSITE" id="PS50158"/>
    </source>
</evidence>
<evidence type="ECO:0000256" key="2">
    <source>
        <dbReference type="SAM" id="MobiDB-lite"/>
    </source>
</evidence>
<dbReference type="PROSITE" id="PS50158">
    <property type="entry name" value="ZF_CCHC"/>
    <property type="match status" value="1"/>
</dbReference>
<dbReference type="GO" id="GO:0008270">
    <property type="term" value="F:zinc ion binding"/>
    <property type="evidence" value="ECO:0007669"/>
    <property type="project" value="UniProtKB-KW"/>
</dbReference>
<evidence type="ECO:0000259" key="4">
    <source>
        <dbReference type="PROSITE" id="PS50878"/>
    </source>
</evidence>
<dbReference type="CDD" id="cd00303">
    <property type="entry name" value="retropepsin_like"/>
    <property type="match status" value="1"/>
</dbReference>
<dbReference type="SUPFAM" id="SSF56672">
    <property type="entry name" value="DNA/RNA polymerases"/>
    <property type="match status" value="1"/>
</dbReference>
<dbReference type="Gene3D" id="3.10.10.10">
    <property type="entry name" value="HIV Type 1 Reverse Transcriptase, subunit A, domain 1"/>
    <property type="match status" value="1"/>
</dbReference>
<dbReference type="InterPro" id="IPR005162">
    <property type="entry name" value="Retrotrans_gag_dom"/>
</dbReference>
<name>A0A1S3XCD7_TOBAC</name>
<organism evidence="5">
    <name type="scientific">Nicotiana tabacum</name>
    <name type="common">Common tobacco</name>
    <dbReference type="NCBI Taxonomy" id="4097"/>
    <lineage>
        <taxon>Eukaryota</taxon>
        <taxon>Viridiplantae</taxon>
        <taxon>Streptophyta</taxon>
        <taxon>Embryophyta</taxon>
        <taxon>Tracheophyta</taxon>
        <taxon>Spermatophyta</taxon>
        <taxon>Magnoliopsida</taxon>
        <taxon>eudicotyledons</taxon>
        <taxon>Gunneridae</taxon>
        <taxon>Pentapetalae</taxon>
        <taxon>asterids</taxon>
        <taxon>lamiids</taxon>
        <taxon>Solanales</taxon>
        <taxon>Solanaceae</taxon>
        <taxon>Nicotianoideae</taxon>
        <taxon>Nicotianeae</taxon>
        <taxon>Nicotiana</taxon>
    </lineage>
</organism>
<dbReference type="PaxDb" id="4097-A0A1S3XCD7"/>
<keyword evidence="1" id="KW-0479">Metal-binding</keyword>
<dbReference type="Gene3D" id="3.30.70.270">
    <property type="match status" value="1"/>
</dbReference>
<feature type="compositionally biased region" description="Basic and acidic residues" evidence="2">
    <location>
        <begin position="299"/>
        <end position="320"/>
    </location>
</feature>
<reference evidence="5" key="1">
    <citation type="submission" date="2025-08" db="UniProtKB">
        <authorList>
            <consortium name="RefSeq"/>
        </authorList>
    </citation>
    <scope>IDENTIFICATION</scope>
</reference>
<dbReference type="InterPro" id="IPR053134">
    <property type="entry name" value="RNA-dir_DNA_polymerase"/>
</dbReference>
<dbReference type="Pfam" id="PF03732">
    <property type="entry name" value="Retrotrans_gag"/>
    <property type="match status" value="1"/>
</dbReference>
<dbReference type="Pfam" id="PF13975">
    <property type="entry name" value="gag-asp_proteas"/>
    <property type="match status" value="1"/>
</dbReference>
<dbReference type="AlphaFoldDB" id="A0A1S3XCD7"/>
<evidence type="ECO:0000313" key="5">
    <source>
        <dbReference type="RefSeq" id="XP_016437489.1"/>
    </source>
</evidence>
<dbReference type="InterPro" id="IPR043502">
    <property type="entry name" value="DNA/RNA_pol_sf"/>
</dbReference>
<evidence type="ECO:0000256" key="1">
    <source>
        <dbReference type="PROSITE-ProRule" id="PRU00047"/>
    </source>
</evidence>
<keyword evidence="1" id="KW-0862">Zinc</keyword>
<dbReference type="GO" id="GO:0003676">
    <property type="term" value="F:nucleic acid binding"/>
    <property type="evidence" value="ECO:0007669"/>
    <property type="project" value="InterPro"/>
</dbReference>
<dbReference type="OrthoDB" id="1939491at2759"/>
<feature type="compositionally biased region" description="Basic residues" evidence="2">
    <location>
        <begin position="22"/>
        <end position="32"/>
    </location>
</feature>
<dbReference type="InterPro" id="IPR001878">
    <property type="entry name" value="Znf_CCHC"/>
</dbReference>
<feature type="domain" description="CCHC-type" evidence="3">
    <location>
        <begin position="328"/>
        <end position="343"/>
    </location>
</feature>
<dbReference type="InterPro" id="IPR036875">
    <property type="entry name" value="Znf_CCHC_sf"/>
</dbReference>
<dbReference type="Pfam" id="PF00078">
    <property type="entry name" value="RVT_1"/>
    <property type="match status" value="1"/>
</dbReference>
<dbReference type="PANTHER" id="PTHR24559:SF436">
    <property type="entry name" value="RNA-DIRECTED DNA POLYMERASE HOMOLOG"/>
    <property type="match status" value="1"/>
</dbReference>
<dbReference type="InterPro" id="IPR000477">
    <property type="entry name" value="RT_dom"/>
</dbReference>
<feature type="domain" description="Reverse transcriptase" evidence="4">
    <location>
        <begin position="608"/>
        <end position="787"/>
    </location>
</feature>
<feature type="compositionally biased region" description="Basic and acidic residues" evidence="2">
    <location>
        <begin position="267"/>
        <end position="292"/>
    </location>
</feature>
<dbReference type="RefSeq" id="XP_016437489.1">
    <property type="nucleotide sequence ID" value="XM_016582003.1"/>
</dbReference>
<dbReference type="SUPFAM" id="SSF50630">
    <property type="entry name" value="Acid proteases"/>
    <property type="match status" value="1"/>
</dbReference>
<dbReference type="PANTHER" id="PTHR24559">
    <property type="entry name" value="TRANSPOSON TY3-I GAG-POL POLYPROTEIN"/>
    <property type="match status" value="1"/>
</dbReference>
<dbReference type="KEGG" id="nta:107763517"/>
<dbReference type="PROSITE" id="PS50878">
    <property type="entry name" value="RT_POL"/>
    <property type="match status" value="1"/>
</dbReference>
<gene>
    <name evidence="5" type="primary">LOC107763517</name>
</gene>